<feature type="compositionally biased region" description="Acidic residues" evidence="1">
    <location>
        <begin position="313"/>
        <end position="341"/>
    </location>
</feature>
<feature type="compositionally biased region" description="Basic and acidic residues" evidence="1">
    <location>
        <begin position="342"/>
        <end position="357"/>
    </location>
</feature>
<dbReference type="GO" id="GO:0003725">
    <property type="term" value="F:double-stranded RNA binding"/>
    <property type="evidence" value="ECO:0007669"/>
    <property type="project" value="TreeGrafter"/>
</dbReference>
<reference evidence="3 4" key="1">
    <citation type="journal article" date="2018" name="Sci. Rep.">
        <title>Comparative analysis of the Pocillopora damicornis genome highlights role of immune system in coral evolution.</title>
        <authorList>
            <person name="Cunning R."/>
            <person name="Bay R.A."/>
            <person name="Gillette P."/>
            <person name="Baker A.C."/>
            <person name="Traylor-Knowles N."/>
        </authorList>
    </citation>
    <scope>NUCLEOTIDE SEQUENCE [LARGE SCALE GENOMIC DNA]</scope>
    <source>
        <strain evidence="3">RSMAS</strain>
        <tissue evidence="3">Whole animal</tissue>
    </source>
</reference>
<feature type="domain" description="U1-type" evidence="2">
    <location>
        <begin position="388"/>
        <end position="422"/>
    </location>
</feature>
<feature type="compositionally biased region" description="Acidic residues" evidence="1">
    <location>
        <begin position="830"/>
        <end position="852"/>
    </location>
</feature>
<dbReference type="GO" id="GO:0071011">
    <property type="term" value="C:precatalytic spliceosome"/>
    <property type="evidence" value="ECO:0007669"/>
    <property type="project" value="TreeGrafter"/>
</dbReference>
<name>A0A3M6U5T1_POCDA</name>
<evidence type="ECO:0000259" key="2">
    <source>
        <dbReference type="SMART" id="SM00451"/>
    </source>
</evidence>
<dbReference type="PANTHER" id="PTHR45762">
    <property type="entry name" value="ZINC FINGER RNA-BINDING PROTEIN"/>
    <property type="match status" value="1"/>
</dbReference>
<organism evidence="3 4">
    <name type="scientific">Pocillopora damicornis</name>
    <name type="common">Cauliflower coral</name>
    <name type="synonym">Millepora damicornis</name>
    <dbReference type="NCBI Taxonomy" id="46731"/>
    <lineage>
        <taxon>Eukaryota</taxon>
        <taxon>Metazoa</taxon>
        <taxon>Cnidaria</taxon>
        <taxon>Anthozoa</taxon>
        <taxon>Hexacorallia</taxon>
        <taxon>Scleractinia</taxon>
        <taxon>Astrocoeniina</taxon>
        <taxon>Pocilloporidae</taxon>
        <taxon>Pocillopora</taxon>
    </lineage>
</organism>
<feature type="compositionally biased region" description="Basic and acidic residues" evidence="1">
    <location>
        <begin position="265"/>
        <end position="274"/>
    </location>
</feature>
<feature type="region of interest" description="Disordered" evidence="1">
    <location>
        <begin position="226"/>
        <end position="372"/>
    </location>
</feature>
<feature type="domain" description="U1-type" evidence="2">
    <location>
        <begin position="532"/>
        <end position="566"/>
    </location>
</feature>
<feature type="compositionally biased region" description="Gly residues" evidence="1">
    <location>
        <begin position="788"/>
        <end position="797"/>
    </location>
</feature>
<evidence type="ECO:0000313" key="4">
    <source>
        <dbReference type="Proteomes" id="UP000275408"/>
    </source>
</evidence>
<protein>
    <recommendedName>
        <fullName evidence="2">U1-type domain-containing protein</fullName>
    </recommendedName>
</protein>
<feature type="region of interest" description="Disordered" evidence="1">
    <location>
        <begin position="431"/>
        <end position="475"/>
    </location>
</feature>
<feature type="compositionally biased region" description="Polar residues" evidence="1">
    <location>
        <begin position="434"/>
        <end position="454"/>
    </location>
</feature>
<dbReference type="OMA" id="PRANEFN"/>
<dbReference type="GO" id="GO:0008270">
    <property type="term" value="F:zinc ion binding"/>
    <property type="evidence" value="ECO:0007669"/>
    <property type="project" value="InterPro"/>
</dbReference>
<feature type="compositionally biased region" description="Basic and acidic residues" evidence="1">
    <location>
        <begin position="30"/>
        <end position="73"/>
    </location>
</feature>
<dbReference type="InterPro" id="IPR013087">
    <property type="entry name" value="Znf_C2H2_type"/>
</dbReference>
<dbReference type="AlphaFoldDB" id="A0A3M6U5T1"/>
<dbReference type="SMART" id="SM00451">
    <property type="entry name" value="ZnF_U1"/>
    <property type="match status" value="2"/>
</dbReference>
<accession>A0A3M6U5T1</accession>
<keyword evidence="4" id="KW-1185">Reference proteome</keyword>
<feature type="region of interest" description="Disordered" evidence="1">
    <location>
        <begin position="22"/>
        <end position="176"/>
    </location>
</feature>
<dbReference type="Pfam" id="PF12874">
    <property type="entry name" value="zf-met"/>
    <property type="match status" value="1"/>
</dbReference>
<comment type="caution">
    <text evidence="3">The sequence shown here is derived from an EMBL/GenBank/DDBJ whole genome shotgun (WGS) entry which is preliminary data.</text>
</comment>
<dbReference type="PANTHER" id="PTHR45762:SF1">
    <property type="entry name" value="SPERMATID PERINUCLEAR RNA-BINDING PROTEIN"/>
    <property type="match status" value="1"/>
</dbReference>
<dbReference type="SUPFAM" id="SSF57667">
    <property type="entry name" value="beta-beta-alpha zinc fingers"/>
    <property type="match status" value="2"/>
</dbReference>
<dbReference type="InterPro" id="IPR003604">
    <property type="entry name" value="Matrin/U1-like-C_Znf_C2H2"/>
</dbReference>
<dbReference type="EMBL" id="RCHS01002189">
    <property type="protein sequence ID" value="RMX49035.1"/>
    <property type="molecule type" value="Genomic_DNA"/>
</dbReference>
<feature type="compositionally biased region" description="Basic and acidic residues" evidence="1">
    <location>
        <begin position="105"/>
        <end position="125"/>
    </location>
</feature>
<dbReference type="Proteomes" id="UP000275408">
    <property type="component" value="Unassembled WGS sequence"/>
</dbReference>
<feature type="compositionally biased region" description="Polar residues" evidence="1">
    <location>
        <begin position="275"/>
        <end position="289"/>
    </location>
</feature>
<feature type="region of interest" description="Disordered" evidence="1">
    <location>
        <begin position="608"/>
        <end position="630"/>
    </location>
</feature>
<proteinExistence type="predicted"/>
<dbReference type="OrthoDB" id="9909793at2759"/>
<dbReference type="InterPro" id="IPR036236">
    <property type="entry name" value="Znf_C2H2_sf"/>
</dbReference>
<feature type="compositionally biased region" description="Basic residues" evidence="1">
    <location>
        <begin position="798"/>
        <end position="809"/>
    </location>
</feature>
<feature type="region of interest" description="Disordered" evidence="1">
    <location>
        <begin position="699"/>
        <end position="852"/>
    </location>
</feature>
<sequence length="852" mass="95035">MSRFGRYPLNIPSLTEAFANFQQNVSGSNQRRDRQDYDDRRFRDRDRDTRRDDEYGRRDSGGARGRSSRERFSPEPSYSSYLDDHRQGSQSNLVSYPLGHLNSSRSDRGNNRNDRNHNQNRDRYRNNSTNNRSQGNRSSTNQGPGILGAKPGDRSVPELPSNPLQVPALGLSGGGNNPTAGLTAQLAQQQQQLMAMVQTQSLLAAMQAQANANAQAQVQQAKRAMPNSLGGLLPTPLIPRTGGRDMQRQNRKRRNDGWGGGNFANKRDRPDRNRGQQGFNRGSNFQNRGRQFGGGAQSHQAKKTTVTTKEETKDEEVNEEEVEEEDVEEGGDNEQEVEEPHEEEKQEQDSVNERPRANEFNQPPLPKSTNFLGEDVDSLMISLYDRKRNKYICQECKIICNLPMSFHKHLLGKRHARTVLESRGQEFEDAKFRSFSQGTTPTDISGTEEVSTANESDDREKLSVEEVSSPSALHSPGPDFNLDFVKYTCNTRKTAMKEGDVVTISSVTQSRVQIEGFTSGRNMLGCEFVKAVSGFNCRLCKAFIRCGNDVITHIKGKKHQKNYQTYAQEHPQYEDHQLLRNKELEQVLEPKEGEEVVLYEVLDKDIKSSSSKQRSHRKDSQSEQQPEVPITKFVVAPEGYDEDSQLQINCEAADVHLDLGDLDNINEDSLLADQSGDEHGESTLEEKFPIFGQIEQFGDEEVPESDLSLSGTTPQLDDVEDFTPMATDESVNNEEVEEPIPPVSIAPGQNVELVEPETPTSSQEEVEESPPVRETTPTGRRGRKNARGGAGRGGTARGRGRGRGTKRGTRAATGAGKSSKAKKVKVEVAPENDDMDLMEGFEIIDEIGDAED</sequence>
<evidence type="ECO:0000256" key="1">
    <source>
        <dbReference type="SAM" id="MobiDB-lite"/>
    </source>
</evidence>
<feature type="compositionally biased region" description="Polar residues" evidence="1">
    <location>
        <begin position="128"/>
        <end position="143"/>
    </location>
</feature>
<dbReference type="GO" id="GO:0003727">
    <property type="term" value="F:single-stranded RNA binding"/>
    <property type="evidence" value="ECO:0007669"/>
    <property type="project" value="TreeGrafter"/>
</dbReference>
<evidence type="ECO:0000313" key="3">
    <source>
        <dbReference type="EMBL" id="RMX49035.1"/>
    </source>
</evidence>
<gene>
    <name evidence="3" type="ORF">pdam_00018106</name>
</gene>